<reference evidence="9" key="1">
    <citation type="journal article" date="2017" name="Proc. Natl. Acad. Sci. U.S.A.">
        <title>Simulation of Deepwater Horizon oil plume reveals substrate specialization within a complex community of hydrocarbon-degraders.</title>
        <authorList>
            <person name="Hu P."/>
            <person name="Dubinsky E.A."/>
            <person name="Probst A.J."/>
            <person name="Wang J."/>
            <person name="Sieber C.M.K."/>
            <person name="Tom L.M."/>
            <person name="Gardinali P."/>
            <person name="Banfield J.F."/>
            <person name="Atlas R.M."/>
            <person name="Andersen G.L."/>
        </authorList>
    </citation>
    <scope>NUCLEOTIDE SEQUENCE [LARGE SCALE GENOMIC DNA]</scope>
</reference>
<evidence type="ECO:0000256" key="3">
    <source>
        <dbReference type="ARBA" id="ARBA00022801"/>
    </source>
</evidence>
<dbReference type="InterPro" id="IPR050131">
    <property type="entry name" value="Peptidase_S8_subtilisin-like"/>
</dbReference>
<feature type="active site" description="Charge relay system" evidence="5">
    <location>
        <position position="304"/>
    </location>
</feature>
<feature type="active site" description="Charge relay system" evidence="5">
    <location>
        <position position="232"/>
    </location>
</feature>
<proteinExistence type="inferred from homology"/>
<dbReference type="Proteomes" id="UP000196531">
    <property type="component" value="Unassembled WGS sequence"/>
</dbReference>
<organism evidence="8 9">
    <name type="scientific">Halobacteriovorax marinus</name>
    <dbReference type="NCBI Taxonomy" id="97084"/>
    <lineage>
        <taxon>Bacteria</taxon>
        <taxon>Pseudomonadati</taxon>
        <taxon>Bdellovibrionota</taxon>
        <taxon>Bacteriovoracia</taxon>
        <taxon>Bacteriovoracales</taxon>
        <taxon>Halobacteriovoraceae</taxon>
        <taxon>Halobacteriovorax</taxon>
    </lineage>
</organism>
<dbReference type="InterPro" id="IPR000209">
    <property type="entry name" value="Peptidase_S8/S53_dom"/>
</dbReference>
<dbReference type="GO" id="GO:0004252">
    <property type="term" value="F:serine-type endopeptidase activity"/>
    <property type="evidence" value="ECO:0007669"/>
    <property type="project" value="UniProtKB-UniRule"/>
</dbReference>
<dbReference type="InterPro" id="IPR015500">
    <property type="entry name" value="Peptidase_S8_subtilisin-rel"/>
</dbReference>
<feature type="signal peptide" evidence="6">
    <location>
        <begin position="1"/>
        <end position="16"/>
    </location>
</feature>
<gene>
    <name evidence="8" type="ORF">A9Q84_03070</name>
</gene>
<evidence type="ECO:0000256" key="4">
    <source>
        <dbReference type="ARBA" id="ARBA00022825"/>
    </source>
</evidence>
<comment type="caution">
    <text evidence="8">The sequence shown here is derived from an EMBL/GenBank/DDBJ whole genome shotgun (WGS) entry which is preliminary data.</text>
</comment>
<name>A0A1Y5FDB6_9BACT</name>
<comment type="similarity">
    <text evidence="1 5">Belongs to the peptidase S8 family.</text>
</comment>
<dbReference type="EMBL" id="MAAO01000002">
    <property type="protein sequence ID" value="OUS00179.1"/>
    <property type="molecule type" value="Genomic_DNA"/>
</dbReference>
<dbReference type="PANTHER" id="PTHR43806">
    <property type="entry name" value="PEPTIDASE S8"/>
    <property type="match status" value="1"/>
</dbReference>
<protein>
    <recommendedName>
        <fullName evidence="7">Peptidase S8/S53 domain-containing protein</fullName>
    </recommendedName>
</protein>
<dbReference type="Pfam" id="PF00082">
    <property type="entry name" value="Peptidase_S8"/>
    <property type="match status" value="1"/>
</dbReference>
<dbReference type="PROSITE" id="PS00136">
    <property type="entry name" value="SUBTILASE_ASP"/>
    <property type="match status" value="1"/>
</dbReference>
<dbReference type="InterPro" id="IPR036852">
    <property type="entry name" value="Peptidase_S8/S53_dom_sf"/>
</dbReference>
<evidence type="ECO:0000256" key="6">
    <source>
        <dbReference type="SAM" id="SignalP"/>
    </source>
</evidence>
<accession>A0A1Y5FDB6</accession>
<sequence>MLRVVLALLSTTTTMAAICPTTEFVFDDYGYRTEFICENGKLSVESEYHIKSGNLVSLRVHEFLNGVTEEKSWSVDGNYTYHAKYKYVTDNVFQKIILDTSSGKLKGKEEFKYVNGEAVRTKEWDIHQESLTPKAIKHFHQDELYPYKIDHIDKKENVIKSFLINLKEDLEFTGYVESFTSLDALGNIIGNYHESKEFLIEDELRKQFSSEEGYTKALRFYKSKREPVVIIDTGFDITHKDLTKYLYNSPKDIAFDGVDNDGNGRIDDGAGWHMQDDAGLDLLRDDNNIRETHFLTHTPYPISHGTHVAAEAFSGTKNYGLVGFAGDVAIAKHLRAASDYIKENDVGFVNMSFSLGVPGYPMSPPKESFVDLENIIKSNPKTLFTVAAGNGRIGLNLDFEDADNYPASYAFKNMLVIGALNTASYEEGNMESYKRAFFSKYGEKTVDIFAPGKGVMSAHSGGGEIALNGTSMASPYALNIILKAKEINPKLTPLELKKLVMETAFIPKKRLPCVSGGMINPEKLYEAVRATVITE</sequence>
<feature type="domain" description="Peptidase S8/S53" evidence="7">
    <location>
        <begin position="228"/>
        <end position="504"/>
    </location>
</feature>
<keyword evidence="4 5" id="KW-0720">Serine protease</keyword>
<evidence type="ECO:0000313" key="9">
    <source>
        <dbReference type="Proteomes" id="UP000196531"/>
    </source>
</evidence>
<evidence type="ECO:0000313" key="8">
    <source>
        <dbReference type="EMBL" id="OUS00179.1"/>
    </source>
</evidence>
<dbReference type="GO" id="GO:0006508">
    <property type="term" value="P:proteolysis"/>
    <property type="evidence" value="ECO:0007669"/>
    <property type="project" value="UniProtKB-KW"/>
</dbReference>
<feature type="active site" description="Charge relay system" evidence="5">
    <location>
        <position position="471"/>
    </location>
</feature>
<feature type="chain" id="PRO_5012079620" description="Peptidase S8/S53 domain-containing protein" evidence="6">
    <location>
        <begin position="17"/>
        <end position="535"/>
    </location>
</feature>
<evidence type="ECO:0000256" key="1">
    <source>
        <dbReference type="ARBA" id="ARBA00011073"/>
    </source>
</evidence>
<keyword evidence="6" id="KW-0732">Signal</keyword>
<evidence type="ECO:0000256" key="5">
    <source>
        <dbReference type="PROSITE-ProRule" id="PRU01240"/>
    </source>
</evidence>
<dbReference type="AlphaFoldDB" id="A0A1Y5FDB6"/>
<dbReference type="PRINTS" id="PR00723">
    <property type="entry name" value="SUBTILISIN"/>
</dbReference>
<dbReference type="SUPFAM" id="SSF52743">
    <property type="entry name" value="Subtilisin-like"/>
    <property type="match status" value="1"/>
</dbReference>
<keyword evidence="3 5" id="KW-0378">Hydrolase</keyword>
<dbReference type="Gene3D" id="3.40.50.200">
    <property type="entry name" value="Peptidase S8/S53 domain"/>
    <property type="match status" value="1"/>
</dbReference>
<evidence type="ECO:0000256" key="2">
    <source>
        <dbReference type="ARBA" id="ARBA00022670"/>
    </source>
</evidence>
<dbReference type="PANTHER" id="PTHR43806:SF11">
    <property type="entry name" value="CEREVISIN-RELATED"/>
    <property type="match status" value="1"/>
</dbReference>
<dbReference type="InterPro" id="IPR023827">
    <property type="entry name" value="Peptidase_S8_Asp-AS"/>
</dbReference>
<dbReference type="PROSITE" id="PS51892">
    <property type="entry name" value="SUBTILASE"/>
    <property type="match status" value="1"/>
</dbReference>
<keyword evidence="2 5" id="KW-0645">Protease</keyword>
<evidence type="ECO:0000259" key="7">
    <source>
        <dbReference type="Pfam" id="PF00082"/>
    </source>
</evidence>